<keyword evidence="3" id="KW-0804">Transcription</keyword>
<accession>A0A4U1Z0X2</accession>
<dbReference type="InterPro" id="IPR009057">
    <property type="entry name" value="Homeodomain-like_sf"/>
</dbReference>
<evidence type="ECO:0000259" key="4">
    <source>
        <dbReference type="PROSITE" id="PS01124"/>
    </source>
</evidence>
<comment type="caution">
    <text evidence="5">The sequence shown here is derived from an EMBL/GenBank/DDBJ whole genome shotgun (WGS) entry which is preliminary data.</text>
</comment>
<dbReference type="InterPro" id="IPR020449">
    <property type="entry name" value="Tscrpt_reg_AraC-type_HTH"/>
</dbReference>
<feature type="domain" description="HTH araC/xylS-type" evidence="4">
    <location>
        <begin position="166"/>
        <end position="263"/>
    </location>
</feature>
<evidence type="ECO:0000313" key="6">
    <source>
        <dbReference type="Proteomes" id="UP000307574"/>
    </source>
</evidence>
<protein>
    <submittedName>
        <fullName evidence="5">Helix-turn-helix transcriptional regulator</fullName>
    </submittedName>
</protein>
<dbReference type="InterPro" id="IPR018062">
    <property type="entry name" value="HTH_AraC-typ_CS"/>
</dbReference>
<dbReference type="SMART" id="SM00342">
    <property type="entry name" value="HTH_ARAC"/>
    <property type="match status" value="1"/>
</dbReference>
<dbReference type="SUPFAM" id="SSF46689">
    <property type="entry name" value="Homeodomain-like"/>
    <property type="match status" value="1"/>
</dbReference>
<dbReference type="PROSITE" id="PS00041">
    <property type="entry name" value="HTH_ARAC_FAMILY_1"/>
    <property type="match status" value="1"/>
</dbReference>
<evidence type="ECO:0000256" key="2">
    <source>
        <dbReference type="ARBA" id="ARBA00023125"/>
    </source>
</evidence>
<dbReference type="PANTHER" id="PTHR43280:SF11">
    <property type="entry name" value="RCS-SPECIFIC HTH-TYPE TRANSCRIPTIONAL ACTIVATOR RCLR"/>
    <property type="match status" value="1"/>
</dbReference>
<dbReference type="GO" id="GO:0003700">
    <property type="term" value="F:DNA-binding transcription factor activity"/>
    <property type="evidence" value="ECO:0007669"/>
    <property type="project" value="InterPro"/>
</dbReference>
<reference evidence="5 6" key="1">
    <citation type="submission" date="2019-04" db="EMBL/GenBank/DDBJ databases">
        <title>A reverse ecology approach based on a biological definition of microbial populations.</title>
        <authorList>
            <person name="Arevalo P."/>
            <person name="Vaninsberghe D."/>
            <person name="Elsherbini J."/>
            <person name="Gore J."/>
            <person name="Polz M."/>
        </authorList>
    </citation>
    <scope>NUCLEOTIDE SEQUENCE [LARGE SCALE GENOMIC DNA]</scope>
    <source>
        <strain evidence="5 6">10N.261.46.F4</strain>
    </source>
</reference>
<dbReference type="RefSeq" id="WP_136981301.1">
    <property type="nucleotide sequence ID" value="NZ_SYUV01000087.1"/>
</dbReference>
<dbReference type="Proteomes" id="UP000307574">
    <property type="component" value="Unassembled WGS sequence"/>
</dbReference>
<dbReference type="PANTHER" id="PTHR43280">
    <property type="entry name" value="ARAC-FAMILY TRANSCRIPTIONAL REGULATOR"/>
    <property type="match status" value="1"/>
</dbReference>
<organism evidence="5 6">
    <name type="scientific">Vibrio kanaloae</name>
    <dbReference type="NCBI Taxonomy" id="170673"/>
    <lineage>
        <taxon>Bacteria</taxon>
        <taxon>Pseudomonadati</taxon>
        <taxon>Pseudomonadota</taxon>
        <taxon>Gammaproteobacteria</taxon>
        <taxon>Vibrionales</taxon>
        <taxon>Vibrionaceae</taxon>
        <taxon>Vibrio</taxon>
    </lineage>
</organism>
<dbReference type="InterPro" id="IPR018060">
    <property type="entry name" value="HTH_AraC"/>
</dbReference>
<evidence type="ECO:0000256" key="1">
    <source>
        <dbReference type="ARBA" id="ARBA00023015"/>
    </source>
</evidence>
<dbReference type="Pfam" id="PF12833">
    <property type="entry name" value="HTH_18"/>
    <property type="match status" value="1"/>
</dbReference>
<dbReference type="Gene3D" id="1.10.10.60">
    <property type="entry name" value="Homeodomain-like"/>
    <property type="match status" value="1"/>
</dbReference>
<dbReference type="EMBL" id="SYUV01000087">
    <property type="protein sequence ID" value="TKF26496.1"/>
    <property type="molecule type" value="Genomic_DNA"/>
</dbReference>
<keyword evidence="2" id="KW-0238">DNA-binding</keyword>
<dbReference type="PRINTS" id="PR00032">
    <property type="entry name" value="HTHARAC"/>
</dbReference>
<evidence type="ECO:0000313" key="5">
    <source>
        <dbReference type="EMBL" id="TKF26496.1"/>
    </source>
</evidence>
<keyword evidence="1" id="KW-0805">Transcription regulation</keyword>
<evidence type="ECO:0000256" key="3">
    <source>
        <dbReference type="ARBA" id="ARBA00023163"/>
    </source>
</evidence>
<dbReference type="AlphaFoldDB" id="A0A4U1Z0X2"/>
<name>A0A4U1Z0X2_9VIBR</name>
<gene>
    <name evidence="5" type="ORF">FCV50_20920</name>
</gene>
<proteinExistence type="predicted"/>
<sequence>MMYLRRINQDKIDLKPFFIDDAIIAIGFGYSGFVTVNGQCIIFEDGKTLILPPGTLSGCEMEKKDEDGYIFILRASEVEILNNFFKIEPLYDVEYQQHNKSNFVYQGLESTLESFEICQALKDSHNYKLIPKSLQQAIFTLFIEMIENKININAFFSTSNNTPKTIAISKMIKRKPKYNWTLQIVADKLYMSPSSLKRKLKKEDTTFIEVMTSARLGLAINHLTFTNYSVSRVSELCGFNSVTYFCTKFKNKYGVTPSNFRLNSKEVNLIKGKLIA</sequence>
<dbReference type="PROSITE" id="PS01124">
    <property type="entry name" value="HTH_ARAC_FAMILY_2"/>
    <property type="match status" value="1"/>
</dbReference>
<dbReference type="GO" id="GO:0043565">
    <property type="term" value="F:sequence-specific DNA binding"/>
    <property type="evidence" value="ECO:0007669"/>
    <property type="project" value="InterPro"/>
</dbReference>